<comment type="caution">
    <text evidence="1">The sequence shown here is derived from an EMBL/GenBank/DDBJ whole genome shotgun (WGS) entry which is preliminary data.</text>
</comment>
<name>A0A5C6B9E1_9PLAN</name>
<dbReference type="OrthoDB" id="9993006at2"/>
<keyword evidence="2" id="KW-1185">Reference proteome</keyword>
<dbReference type="EMBL" id="SJPP01000002">
    <property type="protein sequence ID" value="TWU08895.1"/>
    <property type="molecule type" value="Genomic_DNA"/>
</dbReference>
<sequence>MNVHTLMQKVAYLKLLTEEKHGEFRKRLTLTRPNKWFYERVVFSYLAYRSRIGTGATVRKIAKETSISPRTVSTALKNLNSLVAKNGRTVSLNDPDPQWFLPLENHEGEHWSDGCCYVGLLVPRKAAKITYRQVERRFGINHSAVFSILISLSGKSAYTLTTATGISTLLNGIHRKTISSVLVDLDQLGLITRETFGDRMRVNLLDIKESHLDLFRLQPERQKIEKKEPTPPADRNEYELRGDGYDERRRVCIGLMTQRMAEQAIELSKELNETDDQFLEFFSQIKARDQKNRESGKQARSNIGAFLISCYKGRVEAIRQARAEQEALESHQQWLRSDEFQEQQRREQEDAAADPLHKRHVLTTDSILERVKFDGHAIRNHQAAASLLNDYERHLRNFMVRDDHVDPLIVRQLSLKVARSHLCLVLADLNHHYTQKTWASTAEFVAGINRVLRNIEQDVPTFEWSSVKEVAHA</sequence>
<accession>A0A5C6B9E1</accession>
<evidence type="ECO:0000313" key="1">
    <source>
        <dbReference type="EMBL" id="TWU08895.1"/>
    </source>
</evidence>
<dbReference type="Proteomes" id="UP000320735">
    <property type="component" value="Unassembled WGS sequence"/>
</dbReference>
<dbReference type="AlphaFoldDB" id="A0A5C6B9E1"/>
<dbReference type="RefSeq" id="WP_146372674.1">
    <property type="nucleotide sequence ID" value="NZ_SJPP01000002.1"/>
</dbReference>
<reference evidence="1 2" key="1">
    <citation type="submission" date="2019-02" db="EMBL/GenBank/DDBJ databases">
        <title>Deep-cultivation of Planctomycetes and their phenomic and genomic characterization uncovers novel biology.</title>
        <authorList>
            <person name="Wiegand S."/>
            <person name="Jogler M."/>
            <person name="Boedeker C."/>
            <person name="Pinto D."/>
            <person name="Vollmers J."/>
            <person name="Rivas-Marin E."/>
            <person name="Kohn T."/>
            <person name="Peeters S.H."/>
            <person name="Heuer A."/>
            <person name="Rast P."/>
            <person name="Oberbeckmann S."/>
            <person name="Bunk B."/>
            <person name="Jeske O."/>
            <person name="Meyerdierks A."/>
            <person name="Storesund J.E."/>
            <person name="Kallscheuer N."/>
            <person name="Luecker S."/>
            <person name="Lage O.M."/>
            <person name="Pohl T."/>
            <person name="Merkel B.J."/>
            <person name="Hornburger P."/>
            <person name="Mueller R.-W."/>
            <person name="Bruemmer F."/>
            <person name="Labrenz M."/>
            <person name="Spormann A.M."/>
            <person name="Op Den Camp H."/>
            <person name="Overmann J."/>
            <person name="Amann R."/>
            <person name="Jetten M.S.M."/>
            <person name="Mascher T."/>
            <person name="Medema M.H."/>
            <person name="Devos D.P."/>
            <person name="Kaster A.-K."/>
            <person name="Ovreas L."/>
            <person name="Rohde M."/>
            <person name="Galperin M.Y."/>
            <person name="Jogler C."/>
        </authorList>
    </citation>
    <scope>NUCLEOTIDE SEQUENCE [LARGE SCALE GENOMIC DNA]</scope>
    <source>
        <strain evidence="1 2">CA54</strain>
    </source>
</reference>
<gene>
    <name evidence="1" type="ORF">CA54_41340</name>
</gene>
<evidence type="ECO:0000313" key="2">
    <source>
        <dbReference type="Proteomes" id="UP000320735"/>
    </source>
</evidence>
<proteinExistence type="predicted"/>
<organism evidence="1 2">
    <name type="scientific">Symmachiella macrocystis</name>
    <dbReference type="NCBI Taxonomy" id="2527985"/>
    <lineage>
        <taxon>Bacteria</taxon>
        <taxon>Pseudomonadati</taxon>
        <taxon>Planctomycetota</taxon>
        <taxon>Planctomycetia</taxon>
        <taxon>Planctomycetales</taxon>
        <taxon>Planctomycetaceae</taxon>
        <taxon>Symmachiella</taxon>
    </lineage>
</organism>
<protein>
    <submittedName>
        <fullName evidence="1">Uncharacterized protein</fullName>
    </submittedName>
</protein>